<feature type="active site" description="Nucleophile" evidence="9">
    <location>
        <position position="432"/>
    </location>
</feature>
<feature type="compositionally biased region" description="Basic residues" evidence="10">
    <location>
        <begin position="597"/>
        <end position="606"/>
    </location>
</feature>
<evidence type="ECO:0000256" key="9">
    <source>
        <dbReference type="PROSITE-ProRule" id="PRU01023"/>
    </source>
</evidence>
<dbReference type="Pfam" id="PF22458">
    <property type="entry name" value="RsmF-B_ferredox"/>
    <property type="match status" value="1"/>
</dbReference>
<keyword evidence="8" id="KW-0539">Nucleus</keyword>
<dbReference type="GO" id="GO:0003723">
    <property type="term" value="F:RNA binding"/>
    <property type="evidence" value="ECO:0007669"/>
    <property type="project" value="UniProtKB-UniRule"/>
</dbReference>
<dbReference type="InterPro" id="IPR018314">
    <property type="entry name" value="RsmB/NOL1/NOP2-like_CS"/>
</dbReference>
<dbReference type="PANTHER" id="PTHR22807">
    <property type="entry name" value="NOP2 YEAST -RELATED NOL1/NOP2/FMU SUN DOMAIN-CONTAINING"/>
    <property type="match status" value="1"/>
</dbReference>
<evidence type="ECO:0000256" key="6">
    <source>
        <dbReference type="ARBA" id="ARBA00022691"/>
    </source>
</evidence>
<feature type="compositionally biased region" description="Acidic residues" evidence="10">
    <location>
        <begin position="57"/>
        <end position="76"/>
    </location>
</feature>
<keyword evidence="13" id="KW-1185">Reference proteome</keyword>
<dbReference type="PRINTS" id="PR02012">
    <property type="entry name" value="RCMTNOP2"/>
</dbReference>
<organism evidence="12 13">
    <name type="scientific">Cyprinus carpio</name>
    <name type="common">Common carp</name>
    <dbReference type="NCBI Taxonomy" id="7962"/>
    <lineage>
        <taxon>Eukaryota</taxon>
        <taxon>Metazoa</taxon>
        <taxon>Chordata</taxon>
        <taxon>Craniata</taxon>
        <taxon>Vertebrata</taxon>
        <taxon>Euteleostomi</taxon>
        <taxon>Actinopterygii</taxon>
        <taxon>Neopterygii</taxon>
        <taxon>Teleostei</taxon>
        <taxon>Ostariophysi</taxon>
        <taxon>Cypriniformes</taxon>
        <taxon>Cyprinidae</taxon>
        <taxon>Cyprininae</taxon>
        <taxon>Cyprinus</taxon>
    </lineage>
</organism>
<dbReference type="Gene3D" id="3.30.70.1170">
    <property type="entry name" value="Sun protein, domain 3"/>
    <property type="match status" value="1"/>
</dbReference>
<dbReference type="InterPro" id="IPR029063">
    <property type="entry name" value="SAM-dependent_MTases_sf"/>
</dbReference>
<feature type="compositionally biased region" description="Basic and acidic residues" evidence="10">
    <location>
        <begin position="572"/>
        <end position="596"/>
    </location>
</feature>
<dbReference type="NCBIfam" id="TIGR00446">
    <property type="entry name" value="nop2p"/>
    <property type="match status" value="1"/>
</dbReference>
<accession>A0A8C1N2T0</accession>
<dbReference type="PANTHER" id="PTHR22807:SF30">
    <property type="entry name" value="28S RRNA (CYTOSINE(4447)-C(5))-METHYLTRANSFERASE-RELATED"/>
    <property type="match status" value="1"/>
</dbReference>
<evidence type="ECO:0000256" key="7">
    <source>
        <dbReference type="ARBA" id="ARBA00022884"/>
    </source>
</evidence>
<keyword evidence="7 9" id="KW-0694">RNA-binding</keyword>
<protein>
    <submittedName>
        <fullName evidence="12">NOP2 nucleolar protein homolog (yeast)</fullName>
    </submittedName>
</protein>
<evidence type="ECO:0000256" key="4">
    <source>
        <dbReference type="ARBA" id="ARBA00022603"/>
    </source>
</evidence>
<evidence type="ECO:0000313" key="13">
    <source>
        <dbReference type="Proteomes" id="UP000694427"/>
    </source>
</evidence>
<dbReference type="InterPro" id="IPR049560">
    <property type="entry name" value="MeTrfase_RsmB-F_NOP2_cat"/>
</dbReference>
<dbReference type="GO" id="GO:0070475">
    <property type="term" value="P:rRNA base methylation"/>
    <property type="evidence" value="ECO:0007669"/>
    <property type="project" value="TreeGrafter"/>
</dbReference>
<dbReference type="GO" id="GO:0000470">
    <property type="term" value="P:maturation of LSU-rRNA"/>
    <property type="evidence" value="ECO:0007669"/>
    <property type="project" value="TreeGrafter"/>
</dbReference>
<feature type="region of interest" description="Disordered" evidence="10">
    <location>
        <begin position="1"/>
        <end position="113"/>
    </location>
</feature>
<feature type="compositionally biased region" description="Acidic residues" evidence="10">
    <location>
        <begin position="84"/>
        <end position="113"/>
    </location>
</feature>
<dbReference type="PRINTS" id="PR02008">
    <property type="entry name" value="RCMTFAMILY"/>
</dbReference>
<evidence type="ECO:0000313" key="12">
    <source>
        <dbReference type="Ensembl" id="ENSCCRP00010084007.1"/>
    </source>
</evidence>
<feature type="binding site" evidence="9">
    <location>
        <position position="358"/>
    </location>
    <ligand>
        <name>S-adenosyl-L-methionine</name>
        <dbReference type="ChEBI" id="CHEBI:59789"/>
    </ligand>
</feature>
<dbReference type="GO" id="GO:0009383">
    <property type="term" value="F:rRNA (cytosine-C5-)-methyltransferase activity"/>
    <property type="evidence" value="ECO:0007669"/>
    <property type="project" value="TreeGrafter"/>
</dbReference>
<dbReference type="FunFam" id="3.40.50.150:FF:000734">
    <property type="entry name" value="NOP2 nucleolar protein homolog (yeast)"/>
    <property type="match status" value="1"/>
</dbReference>
<proteinExistence type="inferred from homology"/>
<feature type="binding site" evidence="9">
    <location>
        <position position="375"/>
    </location>
    <ligand>
        <name>S-adenosyl-L-methionine</name>
        <dbReference type="ChEBI" id="CHEBI:59789"/>
    </ligand>
</feature>
<evidence type="ECO:0000256" key="3">
    <source>
        <dbReference type="ARBA" id="ARBA00022517"/>
    </source>
</evidence>
<dbReference type="FunFam" id="3.30.70.1170:FF:000001">
    <property type="entry name" value="Ribosomal RNA methyltransferase Nop2"/>
    <property type="match status" value="1"/>
</dbReference>
<feature type="compositionally biased region" description="Polar residues" evidence="10">
    <location>
        <begin position="522"/>
        <end position="531"/>
    </location>
</feature>
<dbReference type="PROSITE" id="PS51686">
    <property type="entry name" value="SAM_MT_RSMB_NOP"/>
    <property type="match status" value="1"/>
</dbReference>
<keyword evidence="5 9" id="KW-0808">Transferase</keyword>
<evidence type="ECO:0000256" key="2">
    <source>
        <dbReference type="ARBA" id="ARBA00007494"/>
    </source>
</evidence>
<dbReference type="AlphaFoldDB" id="A0A8C1N2T0"/>
<comment type="subcellular location">
    <subcellularLocation>
        <location evidence="1">Nucleus</location>
        <location evidence="1">Nucleolus</location>
    </subcellularLocation>
</comment>
<reference evidence="12" key="2">
    <citation type="submission" date="2025-09" db="UniProtKB">
        <authorList>
            <consortium name="Ensembl"/>
        </authorList>
    </citation>
    <scope>IDENTIFICATION</scope>
</reference>
<feature type="region of interest" description="Disordered" evidence="10">
    <location>
        <begin position="506"/>
        <end position="615"/>
    </location>
</feature>
<evidence type="ECO:0000256" key="1">
    <source>
        <dbReference type="ARBA" id="ARBA00004604"/>
    </source>
</evidence>
<dbReference type="Proteomes" id="UP000694427">
    <property type="component" value="Unplaced"/>
</dbReference>
<evidence type="ECO:0000256" key="8">
    <source>
        <dbReference type="ARBA" id="ARBA00023242"/>
    </source>
</evidence>
<keyword evidence="6 9" id="KW-0949">S-adenosyl-L-methionine</keyword>
<dbReference type="GO" id="GO:0005730">
    <property type="term" value="C:nucleolus"/>
    <property type="evidence" value="ECO:0007669"/>
    <property type="project" value="UniProtKB-SubCell"/>
</dbReference>
<dbReference type="SUPFAM" id="SSF53335">
    <property type="entry name" value="S-adenosyl-L-methionine-dependent methyltransferases"/>
    <property type="match status" value="1"/>
</dbReference>
<dbReference type="InterPro" id="IPR001678">
    <property type="entry name" value="MeTrfase_RsmB-F_NOP2_dom"/>
</dbReference>
<feature type="binding site" evidence="9">
    <location>
        <position position="331"/>
    </location>
    <ligand>
        <name>S-adenosyl-L-methionine</name>
        <dbReference type="ChEBI" id="CHEBI:59789"/>
    </ligand>
</feature>
<feature type="domain" description="SAM-dependent MTase RsmB/NOP-type" evidence="11">
    <location>
        <begin position="215"/>
        <end position="502"/>
    </location>
</feature>
<keyword evidence="3" id="KW-0690">Ribosome biogenesis</keyword>
<dbReference type="InterPro" id="IPR023267">
    <property type="entry name" value="RCMT"/>
</dbReference>
<dbReference type="InterPro" id="IPR023273">
    <property type="entry name" value="RCMT_NOP2"/>
</dbReference>
<dbReference type="PROSITE" id="PS01153">
    <property type="entry name" value="NOL1_NOP2_SUN"/>
    <property type="match status" value="1"/>
</dbReference>
<evidence type="ECO:0000256" key="5">
    <source>
        <dbReference type="ARBA" id="ARBA00022679"/>
    </source>
</evidence>
<dbReference type="InterPro" id="IPR011023">
    <property type="entry name" value="Nop2p"/>
</dbReference>
<dbReference type="Ensembl" id="ENSCCRT00010093193.1">
    <property type="protein sequence ID" value="ENSCCRP00010084007.1"/>
    <property type="gene ID" value="ENSCCRG00010036460.1"/>
</dbReference>
<comment type="similarity">
    <text evidence="2 9">Belongs to the class I-like SAM-binding methyltransferase superfamily. RsmB/NOP family.</text>
</comment>
<dbReference type="Pfam" id="PF01189">
    <property type="entry name" value="Methyltr_RsmB-F"/>
    <property type="match status" value="1"/>
</dbReference>
<evidence type="ECO:0000259" key="11">
    <source>
        <dbReference type="PROSITE" id="PS51686"/>
    </source>
</evidence>
<dbReference type="Gene3D" id="3.40.50.150">
    <property type="entry name" value="Vaccinia Virus protein VP39"/>
    <property type="match status" value="1"/>
</dbReference>
<name>A0A8C1N2T0_CYPCA</name>
<feature type="compositionally biased region" description="Basic residues" evidence="10">
    <location>
        <begin position="10"/>
        <end position="22"/>
    </location>
</feature>
<dbReference type="InterPro" id="IPR054728">
    <property type="entry name" value="RsmB-like_ferredoxin"/>
</dbReference>
<feature type="binding site" evidence="9">
    <location>
        <begin position="307"/>
        <end position="313"/>
    </location>
    <ligand>
        <name>S-adenosyl-L-methionine</name>
        <dbReference type="ChEBI" id="CHEBI:59789"/>
    </ligand>
</feature>
<sequence length="661" mass="74415">MGRKLDPTVKVKRGPGRKARKQKGAETELSKFLVDGFSDENSKWLKPTQRKRKIEQSEEDEDSDSQWEEEDDDDEEGFGKKEMEEEDDDDEDMVDDYGADEGDEQDSDGEEEGESNFIKLANYRNSQLLFDLDVYFNPPSLVYIGLLQMDLQTIHQRIRDNVDVLSHFSEKREEGKERSEYLSLLRSDLCTYYSYNEFLISKLMDIFPVSELIDFLEANEIQRPVTIRTNTLKTRRRDLAQALINRGVNLDPLGKWSKVGLVIYDSSVPIGATPEYLSGQYMLQGASSFLPVMALSPQEGESVLDMSAAPGGKTTYMAQLMRNTGMIVANDANADRLKSVVGNIHRLGVTNAVICNYDGRQFPKVMGGFDRVLLDAPCSGTGVISKDPGVKTGKDEADVLRSAHLQKELILSAIDSVNADSPTGGYLVYCTCSIMVEENEWVVDYALKKRNVKLVPTGLDFGKEGFIRFKERRFHPSLKLSRRFYPHSQNMDGFFVAKLKKLSNTIPTAPRETEDEVESTKTETAASSEQIQKPESKQQKPASTPEKSNMGKKQKLKPEKSETPIITKKAGVKSENKKSDGPKKAKIAKLDGETSKKSAKPNKKQKVKELNGDSTKEVVIEKKKGSQFEKNNKTKNKNLLKKNKNRMGKNKFKKLKNMVGQ</sequence>
<reference evidence="12" key="1">
    <citation type="submission" date="2025-08" db="UniProtKB">
        <authorList>
            <consortium name="Ensembl"/>
        </authorList>
    </citation>
    <scope>IDENTIFICATION</scope>
</reference>
<evidence type="ECO:0000256" key="10">
    <source>
        <dbReference type="SAM" id="MobiDB-lite"/>
    </source>
</evidence>
<keyword evidence="4 9" id="KW-0489">Methyltransferase</keyword>